<name>A0ABS8UXJ9_DATST</name>
<comment type="caution">
    <text evidence="1">The sequence shown here is derived from an EMBL/GenBank/DDBJ whole genome shotgun (WGS) entry which is preliminary data.</text>
</comment>
<protein>
    <recommendedName>
        <fullName evidence="3">Carboxypeptidase A inhibitor-like domain-containing protein</fullName>
    </recommendedName>
</protein>
<evidence type="ECO:0000313" key="1">
    <source>
        <dbReference type="EMBL" id="MCD9638860.1"/>
    </source>
</evidence>
<accession>A0ABS8UXJ9</accession>
<proteinExistence type="predicted"/>
<gene>
    <name evidence="1" type="ORF">HAX54_023020</name>
</gene>
<sequence>MAARKCLSHNFFGILFVSLLAVYAIFLSSSSNTGVVALRNLPIELDMFEQILLPDLTIKSCGYVCNTDEDCKPLTVCSSCHMSISRGRLACILPGISI</sequence>
<dbReference type="EMBL" id="JACEIK010002786">
    <property type="protein sequence ID" value="MCD9638860.1"/>
    <property type="molecule type" value="Genomic_DNA"/>
</dbReference>
<dbReference type="Proteomes" id="UP000823775">
    <property type="component" value="Unassembled WGS sequence"/>
</dbReference>
<organism evidence="1 2">
    <name type="scientific">Datura stramonium</name>
    <name type="common">Jimsonweed</name>
    <name type="synonym">Common thornapple</name>
    <dbReference type="NCBI Taxonomy" id="4076"/>
    <lineage>
        <taxon>Eukaryota</taxon>
        <taxon>Viridiplantae</taxon>
        <taxon>Streptophyta</taxon>
        <taxon>Embryophyta</taxon>
        <taxon>Tracheophyta</taxon>
        <taxon>Spermatophyta</taxon>
        <taxon>Magnoliopsida</taxon>
        <taxon>eudicotyledons</taxon>
        <taxon>Gunneridae</taxon>
        <taxon>Pentapetalae</taxon>
        <taxon>asterids</taxon>
        <taxon>lamiids</taxon>
        <taxon>Solanales</taxon>
        <taxon>Solanaceae</taxon>
        <taxon>Solanoideae</taxon>
        <taxon>Datureae</taxon>
        <taxon>Datura</taxon>
    </lineage>
</organism>
<keyword evidence="2" id="KW-1185">Reference proteome</keyword>
<evidence type="ECO:0008006" key="3">
    <source>
        <dbReference type="Google" id="ProtNLM"/>
    </source>
</evidence>
<reference evidence="1 2" key="1">
    <citation type="journal article" date="2021" name="BMC Genomics">
        <title>Datura genome reveals duplications of psychoactive alkaloid biosynthetic genes and high mutation rate following tissue culture.</title>
        <authorList>
            <person name="Rajewski A."/>
            <person name="Carter-House D."/>
            <person name="Stajich J."/>
            <person name="Litt A."/>
        </authorList>
    </citation>
    <scope>NUCLEOTIDE SEQUENCE [LARGE SCALE GENOMIC DNA]</scope>
    <source>
        <strain evidence="1">AR-01</strain>
    </source>
</reference>
<evidence type="ECO:0000313" key="2">
    <source>
        <dbReference type="Proteomes" id="UP000823775"/>
    </source>
</evidence>